<evidence type="ECO:0000256" key="2">
    <source>
        <dbReference type="ARBA" id="ARBA00007186"/>
    </source>
</evidence>
<evidence type="ECO:0000256" key="4">
    <source>
        <dbReference type="ARBA" id="ARBA00012670"/>
    </source>
</evidence>
<dbReference type="Gene3D" id="3.20.20.80">
    <property type="entry name" value="Glycosidases"/>
    <property type="match status" value="1"/>
</dbReference>
<evidence type="ECO:0000313" key="10">
    <source>
        <dbReference type="EMBL" id="QDP95493.1"/>
    </source>
</evidence>
<dbReference type="SUPFAM" id="SSF51011">
    <property type="entry name" value="Glycosyl hydrolase domain"/>
    <property type="match status" value="1"/>
</dbReference>
<dbReference type="SUPFAM" id="SSF51445">
    <property type="entry name" value="(Trans)glycosidases"/>
    <property type="match status" value="1"/>
</dbReference>
<evidence type="ECO:0000256" key="3">
    <source>
        <dbReference type="ARBA" id="ARBA00011165"/>
    </source>
</evidence>
<dbReference type="InterPro" id="IPR055235">
    <property type="entry name" value="ASD1_cat"/>
</dbReference>
<dbReference type="PANTHER" id="PTHR43576">
    <property type="entry name" value="ALPHA-L-ARABINOFURANOSIDASE C-RELATED"/>
    <property type="match status" value="1"/>
</dbReference>
<comment type="similarity">
    <text evidence="2">Belongs to the glycosyl hydrolase 51 family.</text>
</comment>
<keyword evidence="6" id="KW-0119">Carbohydrate metabolism</keyword>
<comment type="catalytic activity">
    <reaction evidence="1">
        <text>Hydrolysis of terminal non-reducing alpha-L-arabinofuranoside residues in alpha-L-arabinosides.</text>
        <dbReference type="EC" id="3.2.1.55"/>
    </reaction>
</comment>
<feature type="region of interest" description="Disordered" evidence="8">
    <location>
        <begin position="368"/>
        <end position="401"/>
    </location>
</feature>
<dbReference type="Pfam" id="PF22848">
    <property type="entry name" value="ASD1_dom"/>
    <property type="match status" value="1"/>
</dbReference>
<proteinExistence type="inferred from homology"/>
<dbReference type="AlphaFoldDB" id="A0A516PWD8"/>
<dbReference type="GO" id="GO:0046556">
    <property type="term" value="F:alpha-L-arabinofuranosidase activity"/>
    <property type="evidence" value="ECO:0007669"/>
    <property type="project" value="UniProtKB-EC"/>
</dbReference>
<dbReference type="InterPro" id="IPR010720">
    <property type="entry name" value="Alpha-L-AF_C"/>
</dbReference>
<dbReference type="GO" id="GO:0000272">
    <property type="term" value="P:polysaccharide catabolic process"/>
    <property type="evidence" value="ECO:0007669"/>
    <property type="project" value="TreeGrafter"/>
</dbReference>
<gene>
    <name evidence="10" type="ORF">FOE78_05865</name>
</gene>
<keyword evidence="5" id="KW-0378">Hydrolase</keyword>
<dbReference type="InterPro" id="IPR017853">
    <property type="entry name" value="GH"/>
</dbReference>
<evidence type="ECO:0000256" key="8">
    <source>
        <dbReference type="SAM" id="MobiDB-lite"/>
    </source>
</evidence>
<evidence type="ECO:0000256" key="6">
    <source>
        <dbReference type="ARBA" id="ARBA00023277"/>
    </source>
</evidence>
<accession>A0A516PWD8</accession>
<dbReference type="EC" id="3.2.1.55" evidence="4"/>
<dbReference type="InterPro" id="IPR013780">
    <property type="entry name" value="Glyco_hydro_b"/>
</dbReference>
<comment type="subunit">
    <text evidence="3">Homohexamer; trimer of dimers.</text>
</comment>
<dbReference type="GO" id="GO:0046373">
    <property type="term" value="P:L-arabinose metabolic process"/>
    <property type="evidence" value="ECO:0007669"/>
    <property type="project" value="InterPro"/>
</dbReference>
<reference evidence="10 11" key="1">
    <citation type="submission" date="2019-07" db="EMBL/GenBank/DDBJ databases">
        <title>Microlunatus dokdonensis sp. nov. isolated from the rhizospheric soil of the wild plant Elymus tsukushiensis.</title>
        <authorList>
            <person name="Ghim S.-Y."/>
            <person name="Hwang Y.-J."/>
            <person name="Son J.-S."/>
            <person name="Shin J.-H."/>
        </authorList>
    </citation>
    <scope>NUCLEOTIDE SEQUENCE [LARGE SCALE GENOMIC DNA]</scope>
    <source>
        <strain evidence="10 11">KUDC0627</strain>
    </source>
</reference>
<sequence length="606" mass="66169">MSRIHQHLRQRTNLFGTRRVVVEPGRCAVRLRAGWRTVPRRSAGDFHDQGVINTVSRLAAPATATIEIDTRHPVGVIDDNIYGHFLESAFFGNIEGGVLDEGSGLSIKEPGLLQGLRADVLELCRELMPGPIRWPGGNFTSGYHWTDGIGPRNHRPTRLELAWGGRESNRFGTDEFLAWCEAVGGRPYLAHSARDVEEAVRWVEYTNAAAGSTTLARARERNGRSAPWRVRYWGVGNEVYGPWQLGHRSAEAYARDAREHAGFMKAVDPSIITIGVGIPPYQQECQEEWTRPLLQRAGRQLDLLSLHLYGANAGLYLADDYDDTLSQSVHFENELQSYSRLVAELADQAGLDRPPGLVMDEWNIRHVEPAGWPQPQPGADGGTAPRDLPSTDAPAANGDGYRVNRWSPRTLTDALFYAGVFNAVHRTAGLPAPFAMANAVNLVNANGIVVARPGGAVRSTAFWVWKLYREQTGRTALTARVNGPARTGAIRHGDVRDKHGDFLTSPGTIADLDVSATLAADGSLRLAVINRHRSRPSTAKLILDGAADGPRTARIHCLGGDLDDPSTANTLDRPDAVAARDHGEVEAVDGGWTFPPHSLSILTLSR</sequence>
<dbReference type="EMBL" id="CP041692">
    <property type="protein sequence ID" value="QDP95493.1"/>
    <property type="molecule type" value="Genomic_DNA"/>
</dbReference>
<feature type="domain" description="Alpha-L-arabinofuranosidase C-terminal" evidence="9">
    <location>
        <begin position="360"/>
        <end position="598"/>
    </location>
</feature>
<dbReference type="SMART" id="SM00813">
    <property type="entry name" value="Alpha-L-AF_C"/>
    <property type="match status" value="1"/>
</dbReference>
<evidence type="ECO:0000256" key="7">
    <source>
        <dbReference type="ARBA" id="ARBA00023295"/>
    </source>
</evidence>
<dbReference type="RefSeq" id="WP_143985465.1">
    <property type="nucleotide sequence ID" value="NZ_CP041692.1"/>
</dbReference>
<dbReference type="Gene3D" id="2.60.40.1180">
    <property type="entry name" value="Golgi alpha-mannosidase II"/>
    <property type="match status" value="1"/>
</dbReference>
<evidence type="ECO:0000259" key="9">
    <source>
        <dbReference type="SMART" id="SM00813"/>
    </source>
</evidence>
<organism evidence="10 11">
    <name type="scientific">Microlunatus elymi</name>
    <dbReference type="NCBI Taxonomy" id="2596828"/>
    <lineage>
        <taxon>Bacteria</taxon>
        <taxon>Bacillati</taxon>
        <taxon>Actinomycetota</taxon>
        <taxon>Actinomycetes</taxon>
        <taxon>Propionibacteriales</taxon>
        <taxon>Propionibacteriaceae</taxon>
        <taxon>Microlunatus</taxon>
    </lineage>
</organism>
<dbReference type="KEGG" id="mik:FOE78_05865"/>
<dbReference type="OrthoDB" id="9758333at2"/>
<name>A0A516PWD8_9ACTN</name>
<protein>
    <recommendedName>
        <fullName evidence="4">non-reducing end alpha-L-arabinofuranosidase</fullName>
        <ecNumber evidence="4">3.2.1.55</ecNumber>
    </recommendedName>
</protein>
<keyword evidence="11" id="KW-1185">Reference proteome</keyword>
<evidence type="ECO:0000256" key="5">
    <source>
        <dbReference type="ARBA" id="ARBA00022801"/>
    </source>
</evidence>
<evidence type="ECO:0000256" key="1">
    <source>
        <dbReference type="ARBA" id="ARBA00001462"/>
    </source>
</evidence>
<evidence type="ECO:0000313" key="11">
    <source>
        <dbReference type="Proteomes" id="UP000319263"/>
    </source>
</evidence>
<keyword evidence="7" id="KW-0326">Glycosidase</keyword>
<dbReference type="Pfam" id="PF06964">
    <property type="entry name" value="Alpha-L-AF_C"/>
    <property type="match status" value="1"/>
</dbReference>
<dbReference type="PANTHER" id="PTHR43576:SF2">
    <property type="entry name" value="INTRACELLULAR EXO-ALPHA-L-ARABINOFURANOSIDASE 2"/>
    <property type="match status" value="1"/>
</dbReference>
<dbReference type="Proteomes" id="UP000319263">
    <property type="component" value="Chromosome"/>
</dbReference>